<evidence type="ECO:0000256" key="7">
    <source>
        <dbReference type="ARBA" id="ARBA00022679"/>
    </source>
</evidence>
<dbReference type="PANTHER" id="PTHR30027">
    <property type="entry name" value="RIBOSOMAL RNA SMALL SUBUNIT METHYLTRANSFERASE E"/>
    <property type="match status" value="1"/>
</dbReference>
<keyword evidence="12" id="KW-0812">Transmembrane</keyword>
<feature type="domain" description="Apple" evidence="13">
    <location>
        <begin position="290"/>
        <end position="363"/>
    </location>
</feature>
<dbReference type="OrthoDB" id="3465at2759"/>
<dbReference type="InterPro" id="IPR046886">
    <property type="entry name" value="RsmE_MTase_dom"/>
</dbReference>
<keyword evidence="15" id="KW-1185">Reference proteome</keyword>
<keyword evidence="8" id="KW-0949">S-adenosyl-L-methionine</keyword>
<dbReference type="AlphaFoldDB" id="A0A2P6VML2"/>
<dbReference type="GO" id="GO:0005737">
    <property type="term" value="C:cytoplasm"/>
    <property type="evidence" value="ECO:0007669"/>
    <property type="project" value="UniProtKB-SubCell"/>
</dbReference>
<evidence type="ECO:0000256" key="4">
    <source>
        <dbReference type="ARBA" id="ARBA00022490"/>
    </source>
</evidence>
<dbReference type="GO" id="GO:0070475">
    <property type="term" value="P:rRNA base methylation"/>
    <property type="evidence" value="ECO:0007669"/>
    <property type="project" value="TreeGrafter"/>
</dbReference>
<dbReference type="SUPFAM" id="SSF57414">
    <property type="entry name" value="Hairpin loop containing domain-like"/>
    <property type="match status" value="1"/>
</dbReference>
<evidence type="ECO:0000313" key="14">
    <source>
        <dbReference type="EMBL" id="PSC75323.1"/>
    </source>
</evidence>
<dbReference type="InterPro" id="IPR006700">
    <property type="entry name" value="RsmE"/>
</dbReference>
<evidence type="ECO:0000256" key="1">
    <source>
        <dbReference type="ARBA" id="ARBA00004496"/>
    </source>
</evidence>
<dbReference type="Pfam" id="PF14295">
    <property type="entry name" value="PAN_4"/>
    <property type="match status" value="1"/>
</dbReference>
<keyword evidence="12" id="KW-1133">Transmembrane helix</keyword>
<organism evidence="14 15">
    <name type="scientific">Micractinium conductrix</name>
    <dbReference type="NCBI Taxonomy" id="554055"/>
    <lineage>
        <taxon>Eukaryota</taxon>
        <taxon>Viridiplantae</taxon>
        <taxon>Chlorophyta</taxon>
        <taxon>core chlorophytes</taxon>
        <taxon>Trebouxiophyceae</taxon>
        <taxon>Chlorellales</taxon>
        <taxon>Chlorellaceae</taxon>
        <taxon>Chlorella clade</taxon>
        <taxon>Micractinium</taxon>
    </lineage>
</organism>
<accession>A0A2P6VML2</accession>
<sequence>MPLEEARHAAKTLRLRPGSLLELCDGRGHTVLAQLAAVDRQGAVVTTAEAPVQARLSGWQWEVACACGSLKGGRSDVLVEKCAELGAAAFTPVLTDRSPTIGGGGEQGRAHSGKRAGRRRGGEESEDEDGGGGSGREGRWGRVATAAMKQCLRPHAMALRPPASVAQLCQRIRGADAALVGTAGAPPLLFAAAALAGAPPGHGILCIGPEGDWTPEELAALLEAGAMPVGLGDLRLRAETAAVAMLAYTARDYKGLPAMVRRVVVLAVALLAFVSLAAAAPFPPPPPPTCWVRMIPNVELRGGDIPRSPIPRPSASHCCAACIDSDVCTAWTYDAVYEQCFLKYNRGWTYTPVDPSRKMTSSCEGPDCQPLGTLQCATRLQSCATRKCCAGLTCAVGGSRKGSCVVAKCAKRLQSCATRKCCAGLTCAVGGSRKGKCVVAKKADA</sequence>
<comment type="caution">
    <text evidence="14">The sequence shown here is derived from an EMBL/GenBank/DDBJ whole genome shotgun (WGS) entry which is preliminary data.</text>
</comment>
<dbReference type="InterPro" id="IPR029026">
    <property type="entry name" value="tRNA_m1G_MTases_N"/>
</dbReference>
<keyword evidence="4" id="KW-0963">Cytoplasm</keyword>
<comment type="function">
    <text evidence="9">Specifically methylates the N3 position of the uracil ring of uridine 1498 (m3U1498) in 16S rRNA. Acts on the fully assembled 30S ribosomal subunit.</text>
</comment>
<keyword evidence="12" id="KW-0472">Membrane</keyword>
<evidence type="ECO:0000256" key="9">
    <source>
        <dbReference type="ARBA" id="ARBA00025699"/>
    </source>
</evidence>
<dbReference type="EMBL" id="LHPF02000002">
    <property type="protein sequence ID" value="PSC75323.1"/>
    <property type="molecule type" value="Genomic_DNA"/>
</dbReference>
<feature type="transmembrane region" description="Helical" evidence="12">
    <location>
        <begin position="263"/>
        <end position="282"/>
    </location>
</feature>
<dbReference type="SUPFAM" id="SSF75217">
    <property type="entry name" value="alpha/beta knot"/>
    <property type="match status" value="2"/>
</dbReference>
<dbReference type="NCBIfam" id="TIGR00046">
    <property type="entry name" value="RsmE family RNA methyltransferase"/>
    <property type="match status" value="1"/>
</dbReference>
<dbReference type="Pfam" id="PF04452">
    <property type="entry name" value="Methyltrans_RNA"/>
    <property type="match status" value="1"/>
</dbReference>
<dbReference type="Gene3D" id="3.50.4.10">
    <property type="entry name" value="Hepatocyte Growth Factor"/>
    <property type="match status" value="1"/>
</dbReference>
<dbReference type="InterPro" id="IPR003609">
    <property type="entry name" value="Pan_app"/>
</dbReference>
<keyword evidence="5" id="KW-0698">rRNA processing</keyword>
<evidence type="ECO:0000256" key="10">
    <source>
        <dbReference type="ARBA" id="ARBA00047944"/>
    </source>
</evidence>
<dbReference type="GO" id="GO:0070042">
    <property type="term" value="F:rRNA (uridine-N3-)-methyltransferase activity"/>
    <property type="evidence" value="ECO:0007669"/>
    <property type="project" value="TreeGrafter"/>
</dbReference>
<protein>
    <recommendedName>
        <fullName evidence="3">16S rRNA (uracil(1498)-N(3))-methyltransferase</fullName>
        <ecNumber evidence="3">2.1.1.193</ecNumber>
    </recommendedName>
</protein>
<gene>
    <name evidence="14" type="ORF">C2E20_1188</name>
</gene>
<keyword evidence="7" id="KW-0808">Transferase</keyword>
<reference evidence="14 15" key="1">
    <citation type="journal article" date="2018" name="Plant J.">
        <title>Genome sequences of Chlorella sorokiniana UTEX 1602 and Micractinium conductrix SAG 241.80: implications to maltose excretion by a green alga.</title>
        <authorList>
            <person name="Arriola M.B."/>
            <person name="Velmurugan N."/>
            <person name="Zhang Y."/>
            <person name="Plunkett M.H."/>
            <person name="Hondzo H."/>
            <person name="Barney B.M."/>
        </authorList>
    </citation>
    <scope>NUCLEOTIDE SEQUENCE [LARGE SCALE GENOMIC DNA]</scope>
    <source>
        <strain evidence="14 15">SAG 241.80</strain>
    </source>
</reference>
<evidence type="ECO:0000259" key="13">
    <source>
        <dbReference type="PROSITE" id="PS50948"/>
    </source>
</evidence>
<evidence type="ECO:0000256" key="6">
    <source>
        <dbReference type="ARBA" id="ARBA00022603"/>
    </source>
</evidence>
<dbReference type="STRING" id="554055.A0A2P6VML2"/>
<evidence type="ECO:0000313" key="15">
    <source>
        <dbReference type="Proteomes" id="UP000239649"/>
    </source>
</evidence>
<dbReference type="PANTHER" id="PTHR30027:SF3">
    <property type="entry name" value="16S RRNA (URACIL(1498)-N(3))-METHYLTRANSFERASE"/>
    <property type="match status" value="1"/>
</dbReference>
<dbReference type="InterPro" id="IPR046887">
    <property type="entry name" value="RsmE_PUA-like"/>
</dbReference>
<comment type="similarity">
    <text evidence="2">Belongs to the RNA methyltransferase RsmE family.</text>
</comment>
<comment type="catalytic activity">
    <reaction evidence="10">
        <text>uridine(1498) in 16S rRNA + S-adenosyl-L-methionine = N(3)-methyluridine(1498) in 16S rRNA + S-adenosyl-L-homocysteine + H(+)</text>
        <dbReference type="Rhea" id="RHEA:42920"/>
        <dbReference type="Rhea" id="RHEA-COMP:10283"/>
        <dbReference type="Rhea" id="RHEA-COMP:10284"/>
        <dbReference type="ChEBI" id="CHEBI:15378"/>
        <dbReference type="ChEBI" id="CHEBI:57856"/>
        <dbReference type="ChEBI" id="CHEBI:59789"/>
        <dbReference type="ChEBI" id="CHEBI:65315"/>
        <dbReference type="ChEBI" id="CHEBI:74502"/>
        <dbReference type="EC" id="2.1.1.193"/>
    </reaction>
</comment>
<keyword evidence="6 14" id="KW-0489">Methyltransferase</keyword>
<evidence type="ECO:0000256" key="12">
    <source>
        <dbReference type="SAM" id="Phobius"/>
    </source>
</evidence>
<evidence type="ECO:0000256" key="8">
    <source>
        <dbReference type="ARBA" id="ARBA00022691"/>
    </source>
</evidence>
<dbReference type="Pfam" id="PF20260">
    <property type="entry name" value="PUA_4"/>
    <property type="match status" value="1"/>
</dbReference>
<evidence type="ECO:0000256" key="3">
    <source>
        <dbReference type="ARBA" id="ARBA00012328"/>
    </source>
</evidence>
<dbReference type="SUPFAM" id="SSF88697">
    <property type="entry name" value="PUA domain-like"/>
    <property type="match status" value="1"/>
</dbReference>
<dbReference type="Gene3D" id="3.40.1280.10">
    <property type="match status" value="1"/>
</dbReference>
<comment type="subcellular location">
    <subcellularLocation>
        <location evidence="1">Cytoplasm</location>
    </subcellularLocation>
</comment>
<evidence type="ECO:0000256" key="5">
    <source>
        <dbReference type="ARBA" id="ARBA00022552"/>
    </source>
</evidence>
<dbReference type="Proteomes" id="UP000239649">
    <property type="component" value="Unassembled WGS sequence"/>
</dbReference>
<feature type="region of interest" description="Disordered" evidence="11">
    <location>
        <begin position="94"/>
        <end position="140"/>
    </location>
</feature>
<dbReference type="PROSITE" id="PS50948">
    <property type="entry name" value="PAN"/>
    <property type="match status" value="1"/>
</dbReference>
<proteinExistence type="inferred from homology"/>
<dbReference type="CDD" id="cd18084">
    <property type="entry name" value="RsmE-like"/>
    <property type="match status" value="1"/>
</dbReference>
<dbReference type="EC" id="2.1.1.193" evidence="3"/>
<name>A0A2P6VML2_9CHLO</name>
<evidence type="ECO:0000256" key="2">
    <source>
        <dbReference type="ARBA" id="ARBA00005528"/>
    </source>
</evidence>
<dbReference type="InterPro" id="IPR015947">
    <property type="entry name" value="PUA-like_sf"/>
</dbReference>
<dbReference type="InterPro" id="IPR029028">
    <property type="entry name" value="Alpha/beta_knot_MTases"/>
</dbReference>
<evidence type="ECO:0000256" key="11">
    <source>
        <dbReference type="SAM" id="MobiDB-lite"/>
    </source>
</evidence>